<dbReference type="EMBL" id="JABSTU010000001">
    <property type="protein sequence ID" value="KAH8039409.1"/>
    <property type="molecule type" value="Genomic_DNA"/>
</dbReference>
<evidence type="ECO:0000256" key="1">
    <source>
        <dbReference type="SAM" id="MobiDB-lite"/>
    </source>
</evidence>
<accession>A0A9J6EYN1</accession>
<reference evidence="2" key="2">
    <citation type="submission" date="2021-09" db="EMBL/GenBank/DDBJ databases">
        <authorList>
            <person name="Jia N."/>
            <person name="Wang J."/>
            <person name="Shi W."/>
            <person name="Du L."/>
            <person name="Sun Y."/>
            <person name="Zhan W."/>
            <person name="Jiang J."/>
            <person name="Wang Q."/>
            <person name="Zhang B."/>
            <person name="Ji P."/>
            <person name="Sakyi L.B."/>
            <person name="Cui X."/>
            <person name="Yuan T."/>
            <person name="Jiang B."/>
            <person name="Yang W."/>
            <person name="Lam T.T.-Y."/>
            <person name="Chang Q."/>
            <person name="Ding S."/>
            <person name="Wang X."/>
            <person name="Zhu J."/>
            <person name="Ruan X."/>
            <person name="Zhao L."/>
            <person name="Wei J."/>
            <person name="Que T."/>
            <person name="Du C."/>
            <person name="Cheng J."/>
            <person name="Dai P."/>
            <person name="Han X."/>
            <person name="Huang E."/>
            <person name="Gao Y."/>
            <person name="Liu J."/>
            <person name="Shao H."/>
            <person name="Ye R."/>
            <person name="Li L."/>
            <person name="Wei W."/>
            <person name="Wang X."/>
            <person name="Wang C."/>
            <person name="Huo Q."/>
            <person name="Li W."/>
            <person name="Guo W."/>
            <person name="Chen H."/>
            <person name="Chen S."/>
            <person name="Zhou L."/>
            <person name="Zhou L."/>
            <person name="Ni X."/>
            <person name="Tian J."/>
            <person name="Zhou Y."/>
            <person name="Sheng Y."/>
            <person name="Liu T."/>
            <person name="Pan Y."/>
            <person name="Xia L."/>
            <person name="Li J."/>
            <person name="Zhao F."/>
            <person name="Cao W."/>
        </authorList>
    </citation>
    <scope>NUCLEOTIDE SEQUENCE</scope>
    <source>
        <strain evidence="2">Rmic-2018</strain>
        <tissue evidence="2">Larvae</tissue>
    </source>
</reference>
<evidence type="ECO:0000313" key="3">
    <source>
        <dbReference type="Proteomes" id="UP000821866"/>
    </source>
</evidence>
<name>A0A9J6EYN1_RHIMP</name>
<dbReference type="Proteomes" id="UP000821866">
    <property type="component" value="Chromosome 1"/>
</dbReference>
<organism evidence="2 3">
    <name type="scientific">Rhipicephalus microplus</name>
    <name type="common">Cattle tick</name>
    <name type="synonym">Boophilus microplus</name>
    <dbReference type="NCBI Taxonomy" id="6941"/>
    <lineage>
        <taxon>Eukaryota</taxon>
        <taxon>Metazoa</taxon>
        <taxon>Ecdysozoa</taxon>
        <taxon>Arthropoda</taxon>
        <taxon>Chelicerata</taxon>
        <taxon>Arachnida</taxon>
        <taxon>Acari</taxon>
        <taxon>Parasitiformes</taxon>
        <taxon>Ixodida</taxon>
        <taxon>Ixodoidea</taxon>
        <taxon>Ixodidae</taxon>
        <taxon>Rhipicephalinae</taxon>
        <taxon>Rhipicephalus</taxon>
        <taxon>Boophilus</taxon>
    </lineage>
</organism>
<proteinExistence type="predicted"/>
<feature type="region of interest" description="Disordered" evidence="1">
    <location>
        <begin position="1"/>
        <end position="80"/>
    </location>
</feature>
<sequence length="210" mass="23122">MSAEGASGPRQQACCREASRPRQIYGGSRPTSEPSRAERPTATKGRTPSHASSRTVRRPLRPSDAEEAEPPDSDPPLDYGSILQWYREGRRALPGPHLRLGWRDGVLLRQLQTGTVLTPALARHVCPRLYESAKCSICARKLAKLTHMLWGCDACARGAITDALPPNIVNHIGSPDHEAQLNAILRLDAALARQKRTEQTPSSSRWACRH</sequence>
<gene>
    <name evidence="2" type="ORF">HPB51_006919</name>
</gene>
<protein>
    <recommendedName>
        <fullName evidence="4">Tick transposon</fullName>
    </recommendedName>
</protein>
<keyword evidence="3" id="KW-1185">Reference proteome</keyword>
<evidence type="ECO:0000313" key="2">
    <source>
        <dbReference type="EMBL" id="KAH8039409.1"/>
    </source>
</evidence>
<evidence type="ECO:0008006" key="4">
    <source>
        <dbReference type="Google" id="ProtNLM"/>
    </source>
</evidence>
<feature type="compositionally biased region" description="Polar residues" evidence="1">
    <location>
        <begin position="44"/>
        <end position="54"/>
    </location>
</feature>
<reference evidence="2" key="1">
    <citation type="journal article" date="2020" name="Cell">
        <title>Large-Scale Comparative Analyses of Tick Genomes Elucidate Their Genetic Diversity and Vector Capacities.</title>
        <authorList>
            <consortium name="Tick Genome and Microbiome Consortium (TIGMIC)"/>
            <person name="Jia N."/>
            <person name="Wang J."/>
            <person name="Shi W."/>
            <person name="Du L."/>
            <person name="Sun Y."/>
            <person name="Zhan W."/>
            <person name="Jiang J.F."/>
            <person name="Wang Q."/>
            <person name="Zhang B."/>
            <person name="Ji P."/>
            <person name="Bell-Sakyi L."/>
            <person name="Cui X.M."/>
            <person name="Yuan T.T."/>
            <person name="Jiang B.G."/>
            <person name="Yang W.F."/>
            <person name="Lam T.T."/>
            <person name="Chang Q.C."/>
            <person name="Ding S.J."/>
            <person name="Wang X.J."/>
            <person name="Zhu J.G."/>
            <person name="Ruan X.D."/>
            <person name="Zhao L."/>
            <person name="Wei J.T."/>
            <person name="Ye R.Z."/>
            <person name="Que T.C."/>
            <person name="Du C.H."/>
            <person name="Zhou Y.H."/>
            <person name="Cheng J.X."/>
            <person name="Dai P.F."/>
            <person name="Guo W.B."/>
            <person name="Han X.H."/>
            <person name="Huang E.J."/>
            <person name="Li L.F."/>
            <person name="Wei W."/>
            <person name="Gao Y.C."/>
            <person name="Liu J.Z."/>
            <person name="Shao H.Z."/>
            <person name="Wang X."/>
            <person name="Wang C.C."/>
            <person name="Yang T.C."/>
            <person name="Huo Q.B."/>
            <person name="Li W."/>
            <person name="Chen H.Y."/>
            <person name="Chen S.E."/>
            <person name="Zhou L.G."/>
            <person name="Ni X.B."/>
            <person name="Tian J.H."/>
            <person name="Sheng Y."/>
            <person name="Liu T."/>
            <person name="Pan Y.S."/>
            <person name="Xia L.Y."/>
            <person name="Li J."/>
            <person name="Zhao F."/>
            <person name="Cao W.C."/>
        </authorList>
    </citation>
    <scope>NUCLEOTIDE SEQUENCE</scope>
    <source>
        <strain evidence="2">Rmic-2018</strain>
    </source>
</reference>
<comment type="caution">
    <text evidence="2">The sequence shown here is derived from an EMBL/GenBank/DDBJ whole genome shotgun (WGS) entry which is preliminary data.</text>
</comment>
<dbReference type="VEuPathDB" id="VectorBase:LOC119171601"/>
<dbReference type="AlphaFoldDB" id="A0A9J6EYN1"/>